<reference evidence="2" key="1">
    <citation type="submission" date="2021-01" db="EMBL/GenBank/DDBJ databases">
        <authorList>
            <person name="Corre E."/>
            <person name="Pelletier E."/>
            <person name="Niang G."/>
            <person name="Scheremetjew M."/>
            <person name="Finn R."/>
            <person name="Kale V."/>
            <person name="Holt S."/>
            <person name="Cochrane G."/>
            <person name="Meng A."/>
            <person name="Brown T."/>
            <person name="Cohen L."/>
        </authorList>
    </citation>
    <scope>NUCLEOTIDE SEQUENCE</scope>
    <source>
        <strain evidence="2">CCMP3328</strain>
    </source>
</reference>
<dbReference type="EMBL" id="HBEF01019529">
    <property type="protein sequence ID" value="CAD8339905.1"/>
    <property type="molecule type" value="Transcribed_RNA"/>
</dbReference>
<feature type="compositionally biased region" description="Basic and acidic residues" evidence="1">
    <location>
        <begin position="89"/>
        <end position="99"/>
    </location>
</feature>
<feature type="compositionally biased region" description="Gly residues" evidence="1">
    <location>
        <begin position="52"/>
        <end position="62"/>
    </location>
</feature>
<evidence type="ECO:0000256" key="1">
    <source>
        <dbReference type="SAM" id="MobiDB-lite"/>
    </source>
</evidence>
<evidence type="ECO:0000313" key="2">
    <source>
        <dbReference type="EMBL" id="CAD8339905.1"/>
    </source>
</evidence>
<dbReference type="AlphaFoldDB" id="A0A7R9ZP05"/>
<accession>A0A7R9ZP05</accession>
<proteinExistence type="predicted"/>
<sequence length="99" mass="10199">MSNNNNSNGNSGSNTSHIQGPTPGQNDRTTSVDSAAFFEAQDEYDDYDDFGLSGGGGGGGGNAKIKRRQDNRGGSGGSGTIYSAKHVRAKEAQRKTGGK</sequence>
<gene>
    <name evidence="2" type="ORF">CAUS1442_LOCUS12038</name>
</gene>
<name>A0A7R9ZP05_9STRA</name>
<organism evidence="2">
    <name type="scientific">Craspedostauros australis</name>
    <dbReference type="NCBI Taxonomy" id="1486917"/>
    <lineage>
        <taxon>Eukaryota</taxon>
        <taxon>Sar</taxon>
        <taxon>Stramenopiles</taxon>
        <taxon>Ochrophyta</taxon>
        <taxon>Bacillariophyta</taxon>
        <taxon>Bacillariophyceae</taxon>
        <taxon>Bacillariophycidae</taxon>
        <taxon>Naviculales</taxon>
        <taxon>Naviculaceae</taxon>
        <taxon>Craspedostauros</taxon>
    </lineage>
</organism>
<feature type="region of interest" description="Disordered" evidence="1">
    <location>
        <begin position="1"/>
        <end position="99"/>
    </location>
</feature>
<feature type="compositionally biased region" description="Low complexity" evidence="1">
    <location>
        <begin position="1"/>
        <end position="14"/>
    </location>
</feature>
<feature type="compositionally biased region" description="Acidic residues" evidence="1">
    <location>
        <begin position="40"/>
        <end position="49"/>
    </location>
</feature>
<protein>
    <submittedName>
        <fullName evidence="2">Uncharacterized protein</fullName>
    </submittedName>
</protein>
<feature type="compositionally biased region" description="Polar residues" evidence="1">
    <location>
        <begin position="15"/>
        <end position="33"/>
    </location>
</feature>